<feature type="domain" description="Autotransporter" evidence="2">
    <location>
        <begin position="735"/>
        <end position="1010"/>
    </location>
</feature>
<dbReference type="Pfam" id="PF03797">
    <property type="entry name" value="Autotransporter"/>
    <property type="match status" value="1"/>
</dbReference>
<evidence type="ECO:0000313" key="4">
    <source>
        <dbReference type="Proteomes" id="UP000503339"/>
    </source>
</evidence>
<dbReference type="EMBL" id="CP033361">
    <property type="protein sequence ID" value="QKC76849.1"/>
    <property type="molecule type" value="Genomic_DNA"/>
</dbReference>
<proteinExistence type="predicted"/>
<dbReference type="KEGG" id="merd:EB233_16120"/>
<keyword evidence="1" id="KW-0732">Signal</keyword>
<dbReference type="NCBIfam" id="TIGR01414">
    <property type="entry name" value="autotrans_barl"/>
    <property type="match status" value="1"/>
</dbReference>
<reference evidence="3 4" key="1">
    <citation type="submission" date="2018-10" db="EMBL/GenBank/DDBJ databases">
        <authorList>
            <person name="Perry B.J."/>
            <person name="Sullivan J.T."/>
            <person name="Murphy R.J.T."/>
            <person name="Ramsay J.P."/>
            <person name="Ronson C.W."/>
        </authorList>
    </citation>
    <scope>NUCLEOTIDE SEQUENCE [LARGE SCALE GENOMIC DNA]</scope>
    <source>
        <strain evidence="3 4">NZP2014</strain>
    </source>
</reference>
<evidence type="ECO:0000256" key="1">
    <source>
        <dbReference type="ARBA" id="ARBA00022729"/>
    </source>
</evidence>
<dbReference type="SUPFAM" id="SSF51126">
    <property type="entry name" value="Pectin lyase-like"/>
    <property type="match status" value="1"/>
</dbReference>
<name>A0A6M7UFV1_9HYPH</name>
<evidence type="ECO:0000259" key="2">
    <source>
        <dbReference type="PROSITE" id="PS51208"/>
    </source>
</evidence>
<dbReference type="NCBIfam" id="TIGR02601">
    <property type="entry name" value="autotrns_rpt"/>
    <property type="match status" value="4"/>
</dbReference>
<protein>
    <submittedName>
        <fullName evidence="3">Autotransporter outer membrane beta-barrel domain-containing protein</fullName>
    </submittedName>
</protein>
<dbReference type="GO" id="GO:0019867">
    <property type="term" value="C:outer membrane"/>
    <property type="evidence" value="ECO:0007669"/>
    <property type="project" value="InterPro"/>
</dbReference>
<evidence type="ECO:0000313" key="3">
    <source>
        <dbReference type="EMBL" id="QKC76849.1"/>
    </source>
</evidence>
<keyword evidence="4" id="KW-1185">Reference proteome</keyword>
<gene>
    <name evidence="3" type="ORF">EB233_16120</name>
</gene>
<dbReference type="InterPro" id="IPR036709">
    <property type="entry name" value="Autotransporte_beta_dom_sf"/>
</dbReference>
<dbReference type="RefSeq" id="WP_064988174.1">
    <property type="nucleotide sequence ID" value="NZ_CP033361.1"/>
</dbReference>
<dbReference type="InterPro" id="IPR005546">
    <property type="entry name" value="Autotransporte_beta"/>
</dbReference>
<dbReference type="InterPro" id="IPR006315">
    <property type="entry name" value="OM_autotransptr_brl_dom"/>
</dbReference>
<dbReference type="Gene3D" id="2.40.128.130">
    <property type="entry name" value="Autotransporter beta-domain"/>
    <property type="match status" value="1"/>
</dbReference>
<dbReference type="SUPFAM" id="SSF103515">
    <property type="entry name" value="Autotransporter"/>
    <property type="match status" value="1"/>
</dbReference>
<dbReference type="InterPro" id="IPR011050">
    <property type="entry name" value="Pectin_lyase_fold/virulence"/>
</dbReference>
<sequence>MRYSVSAARAKGDGEVNARLAGSLRSSTSLPALLIAGLIATAVTPIMSGGASAEDFAHNSGDWGSAANWTPATVPNSVDAVVNFNHDAPDQGLGYTVFLTGGPYTVGTLNLNATSTSGGYRFSSGVLNFQASGQASINVQTNNFISDLDAGASFNFVSDTVVTVDAGAHFTADGVISGASLTKSGDGLLTLNGANTYTGGTNLYGGTLSLGNDAALGTGAVYANGGTTIDIQNGITINNDLIMYAGMNLNVGSGATGTYAGQISEFSDPTAIAKTGAGTLVLTNDSNSFSSGARIEEGTIRVTADHALGSGPITLDGGTWQAGANLNLANVSILFGTAGGTIDTNGFDVSTNASMGDNDTPSGTFTKTGAGTLTADGFAGNNTYATATDVAQGTLKAATTNIFSANSAYTVASGATLDLNNFDQAIGSLAGAGAVTSGTGKLTTGGNNGSTVFSGAITGTNGLIKDGTGTFELSGVNALSGGTDVKAGTLLVSGSLASSAVTVDSGATLASGGTVGSFDASGTVAPGNNAIGTLTVNGAAKFESGSTYAVELNSAGLSDLIDASGAATVTNGAGLTVTNIGLSGLVAGTRYTVLRAGSVSGTFTLVGDPQVSAFASLSTTSDATHAYVDVSQTKTFGSAGLTPNQTATGEGLDSAASSALVSAVLGLPSDAAAQAAFDQLSGEIHASAKGMILQDSHFLRDAVTARLRAAFGDSGKTASLPVMAYGEDGVQPVAADTDRFAVWSQGFGSWGGTDSDGNAAAFDRSTGGLLIGADGMAGDWRIGVVGGYSRTSFNADDRNSSGDSDNYHLGLYGGTNWGAVALRTGAAYTWHRISTSRSVAFQGFTDNLSADYDAATAQAFGEVAYKTDAGPFAFEPFANLAYVNLHTDGFAESGGAAALTSASSTSDVTFTTLGVRASTDITIGGVAATARGMFGWRHAFGDVTPLSTVAFAGGDDFTIAGVPIARDAMLVEAGFEVQLARNATLGLSYAGQFGPDAFENGFKANLGIKF</sequence>
<dbReference type="InterPro" id="IPR013425">
    <property type="entry name" value="Autotrns_rpt"/>
</dbReference>
<dbReference type="SMART" id="SM00869">
    <property type="entry name" value="Autotransporter"/>
    <property type="match status" value="1"/>
</dbReference>
<accession>A0A6M7UFV1</accession>
<organism evidence="3 4">
    <name type="scientific">Mesorhizobium erdmanii</name>
    <dbReference type="NCBI Taxonomy" id="1777866"/>
    <lineage>
        <taxon>Bacteria</taxon>
        <taxon>Pseudomonadati</taxon>
        <taxon>Pseudomonadota</taxon>
        <taxon>Alphaproteobacteria</taxon>
        <taxon>Hyphomicrobiales</taxon>
        <taxon>Phyllobacteriaceae</taxon>
        <taxon>Mesorhizobium</taxon>
    </lineage>
</organism>
<dbReference type="Pfam" id="PF12951">
    <property type="entry name" value="PATR"/>
    <property type="match status" value="4"/>
</dbReference>
<dbReference type="PROSITE" id="PS51208">
    <property type="entry name" value="AUTOTRANSPORTER"/>
    <property type="match status" value="1"/>
</dbReference>
<dbReference type="Proteomes" id="UP000503339">
    <property type="component" value="Chromosome"/>
</dbReference>
<dbReference type="AlphaFoldDB" id="A0A6M7UFV1"/>